<keyword evidence="3" id="KW-0853">WD repeat</keyword>
<keyword evidence="8" id="KW-0333">Golgi apparatus</keyword>
<evidence type="ECO:0000256" key="11">
    <source>
        <dbReference type="SAM" id="MobiDB-lite"/>
    </source>
</evidence>
<protein>
    <recommendedName>
        <fullName evidence="13">SSD domain-containing protein</fullName>
    </recommendedName>
</protein>
<dbReference type="SUPFAM" id="SSF82866">
    <property type="entry name" value="Multidrug efflux transporter AcrB transmembrane domain"/>
    <property type="match status" value="1"/>
</dbReference>
<keyword evidence="10" id="KW-0325">Glycoprotein</keyword>
<feature type="transmembrane region" description="Helical" evidence="12">
    <location>
        <begin position="378"/>
        <end position="401"/>
    </location>
</feature>
<reference evidence="14 15" key="1">
    <citation type="journal article" date="2014" name="BMC Genomics">
        <title>Genome sequencing of four Aureobasidium pullulans varieties: biotechnological potential, stress tolerance, and description of new species.</title>
        <authorList>
            <person name="Gostin Ar C."/>
            <person name="Ohm R.A."/>
            <person name="Kogej T."/>
            <person name="Sonjak S."/>
            <person name="Turk M."/>
            <person name="Zajc J."/>
            <person name="Zalar P."/>
            <person name="Grube M."/>
            <person name="Sun H."/>
            <person name="Han J."/>
            <person name="Sharma A."/>
            <person name="Chiniquy J."/>
            <person name="Ngan C.Y."/>
            <person name="Lipzen A."/>
            <person name="Barry K."/>
            <person name="Grigoriev I.V."/>
            <person name="Gunde-Cimerman N."/>
        </authorList>
    </citation>
    <scope>NUCLEOTIDE SEQUENCE [LARGE SCALE GENOMIC DNA]</scope>
    <source>
        <strain evidence="14 15">EXF-150</strain>
    </source>
</reference>
<dbReference type="GeneID" id="40743845"/>
<feature type="compositionally biased region" description="Basic residues" evidence="11">
    <location>
        <begin position="441"/>
        <end position="461"/>
    </location>
</feature>
<name>A0A074XV61_AURPU</name>
<evidence type="ECO:0000313" key="15">
    <source>
        <dbReference type="Proteomes" id="UP000030706"/>
    </source>
</evidence>
<feature type="transmembrane region" description="Helical" evidence="12">
    <location>
        <begin position="329"/>
        <end position="349"/>
    </location>
</feature>
<sequence>MLWYLLSPIRGTSDPPRLRPDHPIRRAFYRHGLITARYWLLCMLVSVSVGVSLIYPTVFLSDFPAAGLSGLPHHVWASTRAFPGDANKPHDLEMRQVWIHGSYMKALEKDLLRDVFVLQNAILGDAATEAFASDAHNFAHPNWGYHSPLTYWNNSLARLEADPDILQTVNENTCQPSFLNFTLRPLSVFAGKAFSGSQLEAADALIISLFNRNNDPKGEIWQRNIQIVASQSSGLPIQYQRNGTPEHSQLFEYRIQPLSFRQNSLLAMAYGIIFIYVGLSLRRLKAFHSRFGLVVTAITQMTTSILASFTICGLLQINLAQIPQEAYPFVVLVIGLENIFRLINAVVAYPPEMMNTQRIANGMADIGHSSLASAAQNLLILWLLSLVVSPGVAAFCAFAAVALLFDYFFLLTFFLAVLSVDIRRLELQDSITRSSSSQPKQKSRPKHHRAHSHHHGHHRAEKHTWVDALIHGKVPFSTRMAGSAVTISFVMALNWHLTAHGPRTSASGVFPGLFEKQALPMTAFDGTVPPPTDQSPHPATWLRTQDYENAVHFMKVVKPGAQGFVAKIYDPLIITLGGADRSGILLRKETWLNSLRGVAIQHFYPTAITVVFVVAFVTVLMNFLLWDDRAEDAEYENGGDNLPLTVHAIETGHMLDVVKITGCRQGHMLSISLDRTISILLFKPVSNSYMTIHPSPASCAQIKWPIHACSISDKGDWMAILDDNGKVLLGNLSRGEFTHDFNMDSEEKLPLLFEFVPSPSTPNGQGVSFAVVSADGKLTEYHTHNKSIQTFRVSEGELLAASFSLAQRHLPKIVLLHPDGHISALQKASGMWSFREMPLGYPRPLSDKAASANACLQTIDEVEASLICTTNTITLLHTPTVRQSGSFNIPNVKPNSVRVLHTGRNQCLSCGGMTASSLSLVFTDNETRECVVRTYAAQGEPSKPLGLFTEDLVCNCAAKFHWEKNEHRLQDAGSWESTTEAVVGLRRKPQTPPSSPVILPKDNGNILRRRRRGTGASTSSGDENEQWEAYLYSASGELHTVAIDMSGENQLYATRAGPACQLGYRSVAIVLGSTVYVIKVWENWKDNGAKGVSDGGSQPLLSRRRWTRKAQ</sequence>
<evidence type="ECO:0000256" key="9">
    <source>
        <dbReference type="ARBA" id="ARBA00023136"/>
    </source>
</evidence>
<dbReference type="SUPFAM" id="SSF50978">
    <property type="entry name" value="WD40 repeat-like"/>
    <property type="match status" value="1"/>
</dbReference>
<dbReference type="GO" id="GO:0032936">
    <property type="term" value="C:SREBP-SCAP complex"/>
    <property type="evidence" value="ECO:0007669"/>
    <property type="project" value="TreeGrafter"/>
</dbReference>
<dbReference type="Proteomes" id="UP000030706">
    <property type="component" value="Unassembled WGS sequence"/>
</dbReference>
<dbReference type="GO" id="GO:0032934">
    <property type="term" value="F:sterol binding"/>
    <property type="evidence" value="ECO:0007669"/>
    <property type="project" value="InterPro"/>
</dbReference>
<dbReference type="InterPro" id="IPR036322">
    <property type="entry name" value="WD40_repeat_dom_sf"/>
</dbReference>
<organism evidence="14 15">
    <name type="scientific">Aureobasidium pullulans EXF-150</name>
    <dbReference type="NCBI Taxonomy" id="1043002"/>
    <lineage>
        <taxon>Eukaryota</taxon>
        <taxon>Fungi</taxon>
        <taxon>Dikarya</taxon>
        <taxon>Ascomycota</taxon>
        <taxon>Pezizomycotina</taxon>
        <taxon>Dothideomycetes</taxon>
        <taxon>Dothideomycetidae</taxon>
        <taxon>Dothideales</taxon>
        <taxon>Saccotheciaceae</taxon>
        <taxon>Aureobasidium</taxon>
    </lineage>
</organism>
<evidence type="ECO:0000256" key="5">
    <source>
        <dbReference type="ARBA" id="ARBA00022737"/>
    </source>
</evidence>
<evidence type="ECO:0000256" key="4">
    <source>
        <dbReference type="ARBA" id="ARBA00022692"/>
    </source>
</evidence>
<feature type="transmembrane region" description="Helical" evidence="12">
    <location>
        <begin position="603"/>
        <end position="626"/>
    </location>
</feature>
<evidence type="ECO:0000256" key="3">
    <source>
        <dbReference type="ARBA" id="ARBA00022574"/>
    </source>
</evidence>
<feature type="transmembrane region" description="Helical" evidence="12">
    <location>
        <begin position="407"/>
        <end position="425"/>
    </location>
</feature>
<evidence type="ECO:0000256" key="1">
    <source>
        <dbReference type="ARBA" id="ARBA00004586"/>
    </source>
</evidence>
<evidence type="ECO:0000256" key="10">
    <source>
        <dbReference type="ARBA" id="ARBA00023180"/>
    </source>
</evidence>
<dbReference type="GO" id="GO:0000139">
    <property type="term" value="C:Golgi membrane"/>
    <property type="evidence" value="ECO:0007669"/>
    <property type="project" value="UniProtKB-SubCell"/>
</dbReference>
<evidence type="ECO:0000256" key="2">
    <source>
        <dbReference type="ARBA" id="ARBA00004653"/>
    </source>
</evidence>
<dbReference type="RefSeq" id="XP_029754698.1">
    <property type="nucleotide sequence ID" value="XM_029901539.1"/>
</dbReference>
<keyword evidence="6" id="KW-0256">Endoplasmic reticulum</keyword>
<dbReference type="PANTHER" id="PTHR46378:SF1">
    <property type="entry name" value="STEROL REGULATORY ELEMENT-BINDING PROTEIN CLEAVAGE-ACTIVATING PROTEIN"/>
    <property type="match status" value="1"/>
</dbReference>
<accession>A0A074XV61</accession>
<keyword evidence="15" id="KW-1185">Reference proteome</keyword>
<dbReference type="InterPro" id="IPR053958">
    <property type="entry name" value="HMGCR/SNAP/NPC1-like_SSD"/>
</dbReference>
<evidence type="ECO:0000259" key="13">
    <source>
        <dbReference type="PROSITE" id="PS50156"/>
    </source>
</evidence>
<dbReference type="HOGENOM" id="CLU_004183_0_0_1"/>
<dbReference type="InterPro" id="IPR000731">
    <property type="entry name" value="SSD"/>
</dbReference>
<keyword evidence="5" id="KW-0677">Repeat</keyword>
<dbReference type="PROSITE" id="PS50156">
    <property type="entry name" value="SSD"/>
    <property type="match status" value="1"/>
</dbReference>
<evidence type="ECO:0000256" key="6">
    <source>
        <dbReference type="ARBA" id="ARBA00022824"/>
    </source>
</evidence>
<dbReference type="AlphaFoldDB" id="A0A074XV61"/>
<evidence type="ECO:0000256" key="7">
    <source>
        <dbReference type="ARBA" id="ARBA00022989"/>
    </source>
</evidence>
<evidence type="ECO:0000313" key="14">
    <source>
        <dbReference type="EMBL" id="KEQ78511.1"/>
    </source>
</evidence>
<feature type="domain" description="SSD" evidence="13">
    <location>
        <begin position="262"/>
        <end position="420"/>
    </location>
</feature>
<proteinExistence type="predicted"/>
<dbReference type="Pfam" id="PF12349">
    <property type="entry name" value="Sterol-sensing"/>
    <property type="match status" value="1"/>
</dbReference>
<feature type="transmembrane region" description="Helical" evidence="12">
    <location>
        <begin position="293"/>
        <end position="317"/>
    </location>
</feature>
<keyword evidence="9 12" id="KW-0472">Membrane</keyword>
<gene>
    <name evidence="14" type="ORF">M438DRAFT_285563</name>
</gene>
<evidence type="ECO:0000256" key="12">
    <source>
        <dbReference type="SAM" id="Phobius"/>
    </source>
</evidence>
<comment type="subcellular location">
    <subcellularLocation>
        <location evidence="1">Endoplasmic reticulum membrane</location>
    </subcellularLocation>
    <subcellularLocation>
        <location evidence="2">Golgi apparatus membrane</location>
        <topology evidence="2">Multi-pass membrane protein</topology>
    </subcellularLocation>
</comment>
<feature type="transmembrane region" description="Helical" evidence="12">
    <location>
        <begin position="36"/>
        <end position="55"/>
    </location>
</feature>
<feature type="transmembrane region" description="Helical" evidence="12">
    <location>
        <begin position="264"/>
        <end position="281"/>
    </location>
</feature>
<dbReference type="GO" id="GO:0045540">
    <property type="term" value="P:regulation of cholesterol biosynthetic process"/>
    <property type="evidence" value="ECO:0007669"/>
    <property type="project" value="TreeGrafter"/>
</dbReference>
<dbReference type="PANTHER" id="PTHR46378">
    <property type="entry name" value="STEROL REGULATORY ELEMENT-BINDING PROTEIN CLEAVAGE-ACTIVATING PROTEIN"/>
    <property type="match status" value="1"/>
</dbReference>
<dbReference type="GO" id="GO:0032933">
    <property type="term" value="P:SREBP signaling pathway"/>
    <property type="evidence" value="ECO:0007669"/>
    <property type="project" value="InterPro"/>
</dbReference>
<keyword evidence="7 12" id="KW-1133">Transmembrane helix</keyword>
<dbReference type="EMBL" id="KL585021">
    <property type="protein sequence ID" value="KEQ78511.1"/>
    <property type="molecule type" value="Genomic_DNA"/>
</dbReference>
<dbReference type="STRING" id="1043002.A0A074XV61"/>
<feature type="region of interest" description="Disordered" evidence="11">
    <location>
        <begin position="433"/>
        <end position="462"/>
    </location>
</feature>
<keyword evidence="4 12" id="KW-0812">Transmembrane</keyword>
<dbReference type="GO" id="GO:0005789">
    <property type="term" value="C:endoplasmic reticulum membrane"/>
    <property type="evidence" value="ECO:0007669"/>
    <property type="project" value="UniProtKB-SubCell"/>
</dbReference>
<dbReference type="OrthoDB" id="1914839at2759"/>
<dbReference type="InterPro" id="IPR030225">
    <property type="entry name" value="SCAP"/>
</dbReference>
<evidence type="ECO:0000256" key="8">
    <source>
        <dbReference type="ARBA" id="ARBA00023034"/>
    </source>
</evidence>